<organism evidence="1 2">
    <name type="scientific">Caldibacillus debilis GB1</name>
    <dbReference type="NCBI Taxonomy" id="1339248"/>
    <lineage>
        <taxon>Bacteria</taxon>
        <taxon>Bacillati</taxon>
        <taxon>Bacillota</taxon>
        <taxon>Bacilli</taxon>
        <taxon>Bacillales</taxon>
        <taxon>Bacillaceae</taxon>
        <taxon>Caldibacillus</taxon>
    </lineage>
</organism>
<dbReference type="RefSeq" id="WP_183041646.1">
    <property type="nucleotide sequence ID" value="NZ_AZRV01000045.1"/>
</dbReference>
<keyword evidence="2" id="KW-1185">Reference proteome</keyword>
<dbReference type="AlphaFoldDB" id="A0A420VCI9"/>
<gene>
    <name evidence="1" type="ORF">Cdeb_01640</name>
</gene>
<dbReference type="Proteomes" id="UP000286235">
    <property type="component" value="Unassembled WGS sequence"/>
</dbReference>
<name>A0A420VCI9_9BACI</name>
<evidence type="ECO:0000313" key="1">
    <source>
        <dbReference type="EMBL" id="RKO61324.1"/>
    </source>
</evidence>
<sequence>MADPEIRSDSQIAGVKGVRRARRTLGNMREFAWIPDKPRRMSDTGNGVGHFLCGDGRFFRDDGHFSVHVGQIFFHVRQKFSNDGHFFENVRQSRAMLVIFFQMLDVPVEMLDRPFRKPGMNVGRFTRDFGQRVSFFERLAKMMNIFPWLLNSRGMKEIKRWTETTKGEKKPPKYFREKVTSTVGEATRDNLPYKKEINRPYKKR</sequence>
<evidence type="ECO:0000313" key="2">
    <source>
        <dbReference type="Proteomes" id="UP000286235"/>
    </source>
</evidence>
<protein>
    <submittedName>
        <fullName evidence="1">Uncharacterized protein</fullName>
    </submittedName>
</protein>
<reference evidence="1 2" key="1">
    <citation type="submission" date="2013-12" db="EMBL/GenBank/DDBJ databases">
        <title>Genome and proteome characterization of Caldibacillus debilis GB1 derived from a cellulolytic aero-tolerant co-culture.</title>
        <authorList>
            <person name="Wushke S.T."/>
            <person name="Zhang X."/>
            <person name="Fristensky B."/>
            <person name="Wilkins J.A."/>
            <person name="Levin D.B."/>
            <person name="Sparling R."/>
        </authorList>
    </citation>
    <scope>NUCLEOTIDE SEQUENCE [LARGE SCALE GENOMIC DNA]</scope>
    <source>
        <strain evidence="1 2">GB1</strain>
    </source>
</reference>
<accession>A0A420VCI9</accession>
<proteinExistence type="predicted"/>
<comment type="caution">
    <text evidence="1">The sequence shown here is derived from an EMBL/GenBank/DDBJ whole genome shotgun (WGS) entry which is preliminary data.</text>
</comment>
<dbReference type="EMBL" id="AZRV01000045">
    <property type="protein sequence ID" value="RKO61324.1"/>
    <property type="molecule type" value="Genomic_DNA"/>
</dbReference>